<evidence type="ECO:0000256" key="3">
    <source>
        <dbReference type="ARBA" id="ARBA00010876"/>
    </source>
</evidence>
<dbReference type="EMBL" id="JAVRJZ010000004">
    <property type="protein sequence ID" value="KAK2723531.1"/>
    <property type="molecule type" value="Genomic_DNA"/>
</dbReference>
<gene>
    <name evidence="10" type="ORF">QYM36_002014</name>
</gene>
<evidence type="ECO:0000256" key="8">
    <source>
        <dbReference type="SAM" id="MobiDB-lite"/>
    </source>
</evidence>
<dbReference type="InterPro" id="IPR006224">
    <property type="entry name" value="PsdUridine_synth_RluA-like_CS"/>
</dbReference>
<evidence type="ECO:0000256" key="5">
    <source>
        <dbReference type="ARBA" id="ARBA00036943"/>
    </source>
</evidence>
<proteinExistence type="inferred from homology"/>
<dbReference type="InterPro" id="IPR006145">
    <property type="entry name" value="PsdUridine_synth_RsuA/RluA"/>
</dbReference>
<name>A0AA88IBK3_ARTSF</name>
<comment type="catalytic activity">
    <reaction evidence="5">
        <text>a uridine in tRNA = a pseudouridine in tRNA</text>
        <dbReference type="Rhea" id="RHEA:54572"/>
        <dbReference type="Rhea" id="RHEA-COMP:13339"/>
        <dbReference type="Rhea" id="RHEA-COMP:13934"/>
        <dbReference type="ChEBI" id="CHEBI:65314"/>
        <dbReference type="ChEBI" id="CHEBI:65315"/>
    </reaction>
</comment>
<dbReference type="SUPFAM" id="SSF55120">
    <property type="entry name" value="Pseudouridine synthase"/>
    <property type="match status" value="1"/>
</dbReference>
<dbReference type="InterPro" id="IPR020103">
    <property type="entry name" value="PsdUridine_synth_cat_dom_sf"/>
</dbReference>
<dbReference type="GO" id="GO:0001522">
    <property type="term" value="P:pseudouridine synthesis"/>
    <property type="evidence" value="ECO:0007669"/>
    <property type="project" value="InterPro"/>
</dbReference>
<evidence type="ECO:0000256" key="7">
    <source>
        <dbReference type="ARBA" id="ARBA00041563"/>
    </source>
</evidence>
<sequence length="595" mass="66972">MENSDSSFWEETNAVEVQKSSNSVDLDEKYAGLRKEAEMIRRQKHFKDDDEVQTLDGSKAHEGVIEEKVYLTSFGSIRLDSMNQLSDNNGGVDMTSSANACVNSIVAGSVSFQKSKSKNENEDSGENVPVIQESSDEDIFETPGQENYIEDYFFQPPPSESDKLQIKNLSYSSPSDLNEVDKIYFRNSDNHIVPGSPKSAPLDKSALKGMNIIDQNYFGDMSSQNRVRTLSEPPTRGSPLSSAGLDIQSSKVQINESKFNSSSPKTAYDYIRMYRTAKQISNGEVDMKDVLENNDKVKKLLDMSYNGLDENGERNFTKLWHNLRNEPREIVLSVLKENVIYNEGDLLALNKPYGMAVHGTAGDHKDLSLVNYLDEFAKMMKVDKLYTVHRLDRNTTGILLLAKTQSAAKKFHDFFQEGVIIRRYLAITKGVPQFDRGIIEIPMRECIVDGRERMGVQYVAPGERAKIKVFDAVTQFKVLSKCLRNTGALLLVKPETGFKHQIRVHLGLGLGCPVLGDHKYSHIDSFKPQRLTEDLLKSLKIRQAAVRTMPMFLHAAYVAVPFLGPNGRNLVLKSAPPPLFRKVMKWMGLRSGRIF</sequence>
<dbReference type="AlphaFoldDB" id="A0AA88IBK3"/>
<comment type="caution">
    <text evidence="10">The sequence shown here is derived from an EMBL/GenBank/DDBJ whole genome shotgun (WGS) entry which is preliminary data.</text>
</comment>
<comment type="similarity">
    <text evidence="3">Belongs to the pseudouridine synthase RluA family.</text>
</comment>
<comment type="catalytic activity">
    <reaction evidence="2">
        <text>uridine in 5S rRNA = pseudouridine in 5S rRNA</text>
        <dbReference type="Rhea" id="RHEA:47036"/>
        <dbReference type="Rhea" id="RHEA-COMP:11730"/>
        <dbReference type="Rhea" id="RHEA-COMP:11731"/>
        <dbReference type="ChEBI" id="CHEBI:65314"/>
        <dbReference type="ChEBI" id="CHEBI:65315"/>
    </reaction>
</comment>
<evidence type="ECO:0000256" key="1">
    <source>
        <dbReference type="ARBA" id="ARBA00001166"/>
    </source>
</evidence>
<dbReference type="GO" id="GO:0003723">
    <property type="term" value="F:RNA binding"/>
    <property type="evidence" value="ECO:0007669"/>
    <property type="project" value="InterPro"/>
</dbReference>
<dbReference type="InterPro" id="IPR050188">
    <property type="entry name" value="RluA_PseudoU_synthase"/>
</dbReference>
<evidence type="ECO:0000256" key="2">
    <source>
        <dbReference type="ARBA" id="ARBA00001896"/>
    </source>
</evidence>
<protein>
    <recommendedName>
        <fullName evidence="6">Pseudouridylate synthase RPUSD4, mitochondrial</fullName>
    </recommendedName>
    <alternativeName>
        <fullName evidence="7">RNA pseudouridylate synthase domain-containing protein 4</fullName>
    </alternativeName>
</protein>
<keyword evidence="11" id="KW-1185">Reference proteome</keyword>
<dbReference type="Pfam" id="PF00849">
    <property type="entry name" value="PseudoU_synth_2"/>
    <property type="match status" value="1"/>
</dbReference>
<accession>A0AA88IBK3</accession>
<dbReference type="Proteomes" id="UP001187531">
    <property type="component" value="Unassembled WGS sequence"/>
</dbReference>
<dbReference type="CDD" id="cd02869">
    <property type="entry name" value="PseudoU_synth_RluA_like"/>
    <property type="match status" value="1"/>
</dbReference>
<evidence type="ECO:0000313" key="10">
    <source>
        <dbReference type="EMBL" id="KAK2723531.1"/>
    </source>
</evidence>
<evidence type="ECO:0000256" key="4">
    <source>
        <dbReference type="ARBA" id="ARBA00023235"/>
    </source>
</evidence>
<dbReference type="PANTHER" id="PTHR21600:SF83">
    <property type="entry name" value="PSEUDOURIDYLATE SYNTHASE RPUSD4, MITOCHONDRIAL"/>
    <property type="match status" value="1"/>
</dbReference>
<dbReference type="PANTHER" id="PTHR21600">
    <property type="entry name" value="MITOCHONDRIAL RNA PSEUDOURIDINE SYNTHASE"/>
    <property type="match status" value="1"/>
</dbReference>
<dbReference type="Gene3D" id="3.30.2350.10">
    <property type="entry name" value="Pseudouridine synthase"/>
    <property type="match status" value="1"/>
</dbReference>
<keyword evidence="4" id="KW-0413">Isomerase</keyword>
<reference evidence="10" key="1">
    <citation type="submission" date="2023-07" db="EMBL/GenBank/DDBJ databases">
        <title>Chromosome-level genome assembly of Artemia franciscana.</title>
        <authorList>
            <person name="Jo E."/>
        </authorList>
    </citation>
    <scope>NUCLEOTIDE SEQUENCE</scope>
    <source>
        <tissue evidence="10">Whole body</tissue>
    </source>
</reference>
<feature type="domain" description="Pseudouridine synthase RsuA/RluA-like" evidence="9">
    <location>
        <begin position="345"/>
        <end position="506"/>
    </location>
</feature>
<dbReference type="GO" id="GO:0009982">
    <property type="term" value="F:pseudouridine synthase activity"/>
    <property type="evidence" value="ECO:0007669"/>
    <property type="project" value="InterPro"/>
</dbReference>
<evidence type="ECO:0000256" key="6">
    <source>
        <dbReference type="ARBA" id="ARBA00039953"/>
    </source>
</evidence>
<organism evidence="10 11">
    <name type="scientific">Artemia franciscana</name>
    <name type="common">Brine shrimp</name>
    <name type="synonym">Artemia sanfranciscana</name>
    <dbReference type="NCBI Taxonomy" id="6661"/>
    <lineage>
        <taxon>Eukaryota</taxon>
        <taxon>Metazoa</taxon>
        <taxon>Ecdysozoa</taxon>
        <taxon>Arthropoda</taxon>
        <taxon>Crustacea</taxon>
        <taxon>Branchiopoda</taxon>
        <taxon>Anostraca</taxon>
        <taxon>Artemiidae</taxon>
        <taxon>Artemia</taxon>
    </lineage>
</organism>
<feature type="region of interest" description="Disordered" evidence="8">
    <location>
        <begin position="112"/>
        <end position="131"/>
    </location>
</feature>
<evidence type="ECO:0000313" key="11">
    <source>
        <dbReference type="Proteomes" id="UP001187531"/>
    </source>
</evidence>
<comment type="catalytic activity">
    <reaction evidence="1">
        <text>a uridine in mRNA = a pseudouridine in mRNA</text>
        <dbReference type="Rhea" id="RHEA:56644"/>
        <dbReference type="Rhea" id="RHEA-COMP:14658"/>
        <dbReference type="Rhea" id="RHEA-COMP:14659"/>
        <dbReference type="ChEBI" id="CHEBI:65314"/>
        <dbReference type="ChEBI" id="CHEBI:65315"/>
    </reaction>
</comment>
<evidence type="ECO:0000259" key="9">
    <source>
        <dbReference type="Pfam" id="PF00849"/>
    </source>
</evidence>
<dbReference type="PROSITE" id="PS01129">
    <property type="entry name" value="PSI_RLU"/>
    <property type="match status" value="1"/>
</dbReference>